<dbReference type="InterPro" id="IPR013785">
    <property type="entry name" value="Aldolase_TIM"/>
</dbReference>
<dbReference type="KEGG" id="nsa:Nitsa_1155"/>
<comment type="cofactor">
    <cofactor evidence="1">
        <name>[4Fe-4S] cluster</name>
        <dbReference type="ChEBI" id="CHEBI:49883"/>
    </cofactor>
</comment>
<reference evidence="9" key="2">
    <citation type="submission" date="2011-01" db="EMBL/GenBank/DDBJ databases">
        <title>The complete genome of Nitratifractor salsuginis DSM 16511.</title>
        <authorList>
            <consortium name="US DOE Joint Genome Institute (JGI-PGF)"/>
            <person name="Lucas S."/>
            <person name="Copeland A."/>
            <person name="Lapidus A."/>
            <person name="Bruce D."/>
            <person name="Goodwin L."/>
            <person name="Pitluck S."/>
            <person name="Kyrpides N."/>
            <person name="Mavromatis K."/>
            <person name="Ivanova N."/>
            <person name="Mikhailova N."/>
            <person name="Zeytun A."/>
            <person name="Detter J.C."/>
            <person name="Tapia R."/>
            <person name="Han C."/>
            <person name="Land M."/>
            <person name="Hauser L."/>
            <person name="Markowitz V."/>
            <person name="Cheng J.-F."/>
            <person name="Hugenholtz P."/>
            <person name="Woyke T."/>
            <person name="Wu D."/>
            <person name="Tindall B."/>
            <person name="Schuetze A."/>
            <person name="Brambilla E."/>
            <person name="Klenk H.-P."/>
            <person name="Eisen J.A."/>
        </authorList>
    </citation>
    <scope>NUCLEOTIDE SEQUENCE [LARGE SCALE GENOMIC DNA]</scope>
    <source>
        <strain evidence="9">DSM 16511 / JCM 12458 / E9I37-1</strain>
    </source>
</reference>
<dbReference type="SFLD" id="SFLDG01083">
    <property type="entry name" value="Uncharacterised_Radical_SAM_Su"/>
    <property type="match status" value="1"/>
</dbReference>
<protein>
    <submittedName>
        <fullName evidence="8">Radical SAM domain protein</fullName>
    </submittedName>
</protein>
<evidence type="ECO:0000256" key="1">
    <source>
        <dbReference type="ARBA" id="ARBA00001966"/>
    </source>
</evidence>
<dbReference type="Proteomes" id="UP000008633">
    <property type="component" value="Chromosome"/>
</dbReference>
<evidence type="ECO:0000313" key="9">
    <source>
        <dbReference type="Proteomes" id="UP000008633"/>
    </source>
</evidence>
<dbReference type="PANTHER" id="PTHR43787">
    <property type="entry name" value="FEMO COFACTOR BIOSYNTHESIS PROTEIN NIFB-RELATED"/>
    <property type="match status" value="1"/>
</dbReference>
<proteinExistence type="predicted"/>
<dbReference type="InterPro" id="IPR007197">
    <property type="entry name" value="rSAM"/>
</dbReference>
<evidence type="ECO:0000256" key="4">
    <source>
        <dbReference type="ARBA" id="ARBA00022723"/>
    </source>
</evidence>
<keyword evidence="2" id="KW-0004">4Fe-4S</keyword>
<dbReference type="Gene3D" id="3.20.20.70">
    <property type="entry name" value="Aldolase class I"/>
    <property type="match status" value="1"/>
</dbReference>
<feature type="domain" description="Radical SAM core" evidence="7">
    <location>
        <begin position="12"/>
        <end position="241"/>
    </location>
</feature>
<keyword evidence="4" id="KW-0479">Metal-binding</keyword>
<accession>E6WY34</accession>
<evidence type="ECO:0000259" key="7">
    <source>
        <dbReference type="PROSITE" id="PS51918"/>
    </source>
</evidence>
<sequence>MSSIIFGPIASRRFGKSLGIDLSPGRKQCNFDCVYCELDPAKPMERYEEALPPQEILEAVRRGLDEFPDIDVLTVTANGEPTLYPHLDEVVAGLEAIPDRPRLLILSNASTIDRPEIRQTLRRFDTVKLSLDCATPRCFKRIDRPASSIELEAIKEGMLRFREEFSGALILEILVVEGINDKASEIEALNDYLLKLRPDRIDLGTIDRPPAYRVAPVPYERLRELSLLFDPSLSVHIASRRDIARITPSGYTDEEILTTLAKRPLTPEDVSILFDPESQKRLQTLLEKGEIKILENNGVKFYVPA</sequence>
<organism evidence="8 9">
    <name type="scientific">Nitratifractor salsuginis (strain DSM 16511 / JCM 12458 / E9I37-1)</name>
    <dbReference type="NCBI Taxonomy" id="749222"/>
    <lineage>
        <taxon>Bacteria</taxon>
        <taxon>Pseudomonadati</taxon>
        <taxon>Campylobacterota</taxon>
        <taxon>Epsilonproteobacteria</taxon>
        <taxon>Campylobacterales</taxon>
        <taxon>Sulfurovaceae</taxon>
        <taxon>Nitratifractor</taxon>
    </lineage>
</organism>
<dbReference type="Pfam" id="PF04055">
    <property type="entry name" value="Radical_SAM"/>
    <property type="match status" value="1"/>
</dbReference>
<gene>
    <name evidence="8" type="ordered locus">Nitsa_1155</name>
</gene>
<evidence type="ECO:0000313" key="8">
    <source>
        <dbReference type="EMBL" id="ADV46408.1"/>
    </source>
</evidence>
<dbReference type="OrthoDB" id="9800840at2"/>
<evidence type="ECO:0000256" key="5">
    <source>
        <dbReference type="ARBA" id="ARBA00023004"/>
    </source>
</evidence>
<dbReference type="eggNOG" id="COG0731">
    <property type="taxonomic scope" value="Bacteria"/>
</dbReference>
<dbReference type="GO" id="GO:0051539">
    <property type="term" value="F:4 iron, 4 sulfur cluster binding"/>
    <property type="evidence" value="ECO:0007669"/>
    <property type="project" value="UniProtKB-KW"/>
</dbReference>
<name>E6WY34_NITSE</name>
<dbReference type="RefSeq" id="WP_013554099.1">
    <property type="nucleotide sequence ID" value="NC_014935.1"/>
</dbReference>
<keyword evidence="5" id="KW-0408">Iron</keyword>
<dbReference type="HOGENOM" id="CLU_058377_0_1_7"/>
<dbReference type="SFLD" id="SFLDS00029">
    <property type="entry name" value="Radical_SAM"/>
    <property type="match status" value="1"/>
</dbReference>
<dbReference type="CDD" id="cd01335">
    <property type="entry name" value="Radical_SAM"/>
    <property type="match status" value="1"/>
</dbReference>
<keyword evidence="6" id="KW-0411">Iron-sulfur</keyword>
<evidence type="ECO:0000256" key="6">
    <source>
        <dbReference type="ARBA" id="ARBA00023014"/>
    </source>
</evidence>
<evidence type="ECO:0000256" key="2">
    <source>
        <dbReference type="ARBA" id="ARBA00022485"/>
    </source>
</evidence>
<dbReference type="PANTHER" id="PTHR43787:SF11">
    <property type="entry name" value="UPF0026 PROTEIN SLR1464"/>
    <property type="match status" value="1"/>
</dbReference>
<dbReference type="EMBL" id="CP002452">
    <property type="protein sequence ID" value="ADV46408.1"/>
    <property type="molecule type" value="Genomic_DNA"/>
</dbReference>
<keyword evidence="3" id="KW-0949">S-adenosyl-L-methionine</keyword>
<dbReference type="STRING" id="749222.Nitsa_1155"/>
<dbReference type="InterPro" id="IPR040084">
    <property type="entry name" value="GTPase_Obg"/>
</dbReference>
<dbReference type="PROSITE" id="PS51918">
    <property type="entry name" value="RADICAL_SAM"/>
    <property type="match status" value="1"/>
</dbReference>
<dbReference type="InterPro" id="IPR058240">
    <property type="entry name" value="rSAM_sf"/>
</dbReference>
<dbReference type="AlphaFoldDB" id="E6WY34"/>
<evidence type="ECO:0000256" key="3">
    <source>
        <dbReference type="ARBA" id="ARBA00022691"/>
    </source>
</evidence>
<reference evidence="8 9" key="1">
    <citation type="journal article" date="2011" name="Stand. Genomic Sci.">
        <title>Complete genome sequence of Nitratifractor salsuginis type strain (E9I37-1).</title>
        <authorList>
            <person name="Anderson I."/>
            <person name="Sikorski J."/>
            <person name="Zeytun A."/>
            <person name="Nolan M."/>
            <person name="Lapidus A."/>
            <person name="Lucas S."/>
            <person name="Hammon N."/>
            <person name="Deshpande S."/>
            <person name="Cheng J.F."/>
            <person name="Tapia R."/>
            <person name="Han C."/>
            <person name="Goodwin L."/>
            <person name="Pitluck S."/>
            <person name="Liolios K."/>
            <person name="Pagani I."/>
            <person name="Ivanova N."/>
            <person name="Huntemann M."/>
            <person name="Mavromatis K."/>
            <person name="Ovchinikova G."/>
            <person name="Pati A."/>
            <person name="Chen A."/>
            <person name="Palaniappan K."/>
            <person name="Land M."/>
            <person name="Hauser L."/>
            <person name="Brambilla E.M."/>
            <person name="Ngatchou-Djao O.D."/>
            <person name="Rohde M."/>
            <person name="Tindall B.J."/>
            <person name="Goker M."/>
            <person name="Detter J.C."/>
            <person name="Woyke T."/>
            <person name="Bristow J."/>
            <person name="Eisen J.A."/>
            <person name="Markowitz V."/>
            <person name="Hugenholtz P."/>
            <person name="Klenk H.P."/>
            <person name="Kyrpides N.C."/>
        </authorList>
    </citation>
    <scope>NUCLEOTIDE SEQUENCE [LARGE SCALE GENOMIC DNA]</scope>
    <source>
        <strain evidence="9">DSM 16511 / JCM 12458 / E9I37-1</strain>
    </source>
</reference>
<dbReference type="GO" id="GO:0046872">
    <property type="term" value="F:metal ion binding"/>
    <property type="evidence" value="ECO:0007669"/>
    <property type="project" value="UniProtKB-KW"/>
</dbReference>
<dbReference type="SUPFAM" id="SSF102114">
    <property type="entry name" value="Radical SAM enzymes"/>
    <property type="match status" value="1"/>
</dbReference>
<dbReference type="GO" id="GO:0003824">
    <property type="term" value="F:catalytic activity"/>
    <property type="evidence" value="ECO:0007669"/>
    <property type="project" value="InterPro"/>
</dbReference>
<keyword evidence="9" id="KW-1185">Reference proteome</keyword>